<feature type="compositionally biased region" description="Low complexity" evidence="1">
    <location>
        <begin position="30"/>
        <end position="43"/>
    </location>
</feature>
<sequence length="287" mass="33267">MQSSISKYFDQNIGSPMNRDIDCLRDCDSSNRSSQRNKSNTTSYRSNKLGRFDFENLSSDRFKIKLPPRIDKPPLHRKKSEKKYFKSRFGAKKKPKLSQSHKSEVSTPIIHKGCKVPLKLKHTEFKFKGQQTVILQSLKALITQQKKEKKERHEKAFKKLKVLNNISKKTLKASQSGYGIPEQKHTKLKLVRPPLRLSRNTANLRKKDLEKKTTNSGAKVKKMTSSSLDKLNVREHLKPPLMYNSLKNSRFAHLQPQKKSTISRYEFLKREWSPSTEYKSILIAGLP</sequence>
<gene>
    <name evidence="2" type="ORF">ECRASSUSDP1_LOCUS9628</name>
</gene>
<evidence type="ECO:0000313" key="2">
    <source>
        <dbReference type="EMBL" id="CAI2368337.1"/>
    </source>
</evidence>
<keyword evidence="3" id="KW-1185">Reference proteome</keyword>
<reference evidence="2" key="1">
    <citation type="submission" date="2023-07" db="EMBL/GenBank/DDBJ databases">
        <authorList>
            <consortium name="AG Swart"/>
            <person name="Singh M."/>
            <person name="Singh A."/>
            <person name="Seah K."/>
            <person name="Emmerich C."/>
        </authorList>
    </citation>
    <scope>NUCLEOTIDE SEQUENCE</scope>
    <source>
        <strain evidence="2">DP1</strain>
    </source>
</reference>
<protein>
    <submittedName>
        <fullName evidence="2">Uncharacterized protein</fullName>
    </submittedName>
</protein>
<comment type="caution">
    <text evidence="2">The sequence shown here is derived from an EMBL/GenBank/DDBJ whole genome shotgun (WGS) entry which is preliminary data.</text>
</comment>
<proteinExistence type="predicted"/>
<evidence type="ECO:0000256" key="1">
    <source>
        <dbReference type="SAM" id="MobiDB-lite"/>
    </source>
</evidence>
<organism evidence="2 3">
    <name type="scientific">Euplotes crassus</name>
    <dbReference type="NCBI Taxonomy" id="5936"/>
    <lineage>
        <taxon>Eukaryota</taxon>
        <taxon>Sar</taxon>
        <taxon>Alveolata</taxon>
        <taxon>Ciliophora</taxon>
        <taxon>Intramacronucleata</taxon>
        <taxon>Spirotrichea</taxon>
        <taxon>Hypotrichia</taxon>
        <taxon>Euplotida</taxon>
        <taxon>Euplotidae</taxon>
        <taxon>Moneuplotes</taxon>
    </lineage>
</organism>
<name>A0AAD1XEJ9_EUPCR</name>
<evidence type="ECO:0000313" key="3">
    <source>
        <dbReference type="Proteomes" id="UP001295684"/>
    </source>
</evidence>
<dbReference type="AlphaFoldDB" id="A0AAD1XEJ9"/>
<feature type="region of interest" description="Disordered" evidence="1">
    <location>
        <begin position="1"/>
        <end position="46"/>
    </location>
</feature>
<accession>A0AAD1XEJ9</accession>
<dbReference type="EMBL" id="CAMPGE010009470">
    <property type="protein sequence ID" value="CAI2368337.1"/>
    <property type="molecule type" value="Genomic_DNA"/>
</dbReference>
<feature type="compositionally biased region" description="Basic and acidic residues" evidence="1">
    <location>
        <begin position="19"/>
        <end position="29"/>
    </location>
</feature>
<dbReference type="Proteomes" id="UP001295684">
    <property type="component" value="Unassembled WGS sequence"/>
</dbReference>